<dbReference type="RefSeq" id="WP_226954460.1">
    <property type="nucleotide sequence ID" value="NZ_JACDXW010000005.1"/>
</dbReference>
<keyword evidence="3 5" id="KW-1133">Transmembrane helix</keyword>
<organism evidence="6 7">
    <name type="scientific">Mesopusillimonas faecipullorum</name>
    <dbReference type="NCBI Taxonomy" id="2755040"/>
    <lineage>
        <taxon>Bacteria</taxon>
        <taxon>Pseudomonadati</taxon>
        <taxon>Pseudomonadota</taxon>
        <taxon>Betaproteobacteria</taxon>
        <taxon>Burkholderiales</taxon>
        <taxon>Alcaligenaceae</taxon>
        <taxon>Mesopusillimonas</taxon>
    </lineage>
</organism>
<evidence type="ECO:0000256" key="3">
    <source>
        <dbReference type="ARBA" id="ARBA00022989"/>
    </source>
</evidence>
<protein>
    <recommendedName>
        <fullName evidence="5">Probable membrane transporter protein</fullName>
    </recommendedName>
</protein>
<gene>
    <name evidence="6" type="ORF">H0484_10030</name>
</gene>
<evidence type="ECO:0000256" key="5">
    <source>
        <dbReference type="RuleBase" id="RU363041"/>
    </source>
</evidence>
<reference evidence="6 7" key="1">
    <citation type="submission" date="2020-07" db="EMBL/GenBank/DDBJ databases">
        <title>Pusillimonas sp. nov., isolated from poultry manure in Taiwan.</title>
        <authorList>
            <person name="Lin S.-Y."/>
            <person name="Tang Y.-S."/>
            <person name="Young C.-C."/>
        </authorList>
    </citation>
    <scope>NUCLEOTIDE SEQUENCE [LARGE SCALE GENOMIC DNA]</scope>
    <source>
        <strain evidence="6 7">CC-YST705</strain>
    </source>
</reference>
<evidence type="ECO:0000313" key="6">
    <source>
        <dbReference type="EMBL" id="MCB5364082.1"/>
    </source>
</evidence>
<evidence type="ECO:0000313" key="7">
    <source>
        <dbReference type="Proteomes" id="UP000776983"/>
    </source>
</evidence>
<dbReference type="PANTHER" id="PTHR43483">
    <property type="entry name" value="MEMBRANE TRANSPORTER PROTEIN HI_0806-RELATED"/>
    <property type="match status" value="1"/>
</dbReference>
<feature type="transmembrane region" description="Helical" evidence="5">
    <location>
        <begin position="58"/>
        <end position="76"/>
    </location>
</feature>
<dbReference type="Proteomes" id="UP000776983">
    <property type="component" value="Unassembled WGS sequence"/>
</dbReference>
<sequence length="278" mass="28949">MDALLAHGSVWLLSACLALLASGLLAGVLAGLLGIGGGIVIVPILYYIFRLLHVDPSVLMHVVVGTSLATIVPTSIMSSRAHRKSGNLDMAVVKRLLPGVLIGVLIGALTSRYLAGEWLTGIFATMAMLIAIKMAFDFKAANLGATLPSRFVTGLFGCFIGGVSTLIGVGGGTLSVPILSSFNIPMRIAVGTSALVGVFISIPGTLAFMINGWGASALPPLSVGYVNLLSWILIVPASMLSTAWGAALTSRINARYLQYVFAAFLVATSIHMFYGLIK</sequence>
<evidence type="ECO:0000256" key="4">
    <source>
        <dbReference type="ARBA" id="ARBA00023136"/>
    </source>
</evidence>
<feature type="transmembrane region" description="Helical" evidence="5">
    <location>
        <begin position="96"/>
        <end position="115"/>
    </location>
</feature>
<feature type="transmembrane region" description="Helical" evidence="5">
    <location>
        <begin position="153"/>
        <end position="176"/>
    </location>
</feature>
<comment type="subcellular location">
    <subcellularLocation>
        <location evidence="5">Cell membrane</location>
        <topology evidence="5">Multi-pass membrane protein</topology>
    </subcellularLocation>
    <subcellularLocation>
        <location evidence="1">Membrane</location>
        <topology evidence="1">Multi-pass membrane protein</topology>
    </subcellularLocation>
</comment>
<evidence type="ECO:0000256" key="1">
    <source>
        <dbReference type="ARBA" id="ARBA00004141"/>
    </source>
</evidence>
<accession>A0ABS8CE25</accession>
<feature type="transmembrane region" description="Helical" evidence="5">
    <location>
        <begin position="28"/>
        <end position="49"/>
    </location>
</feature>
<keyword evidence="4 5" id="KW-0472">Membrane</keyword>
<keyword evidence="7" id="KW-1185">Reference proteome</keyword>
<feature type="transmembrane region" description="Helical" evidence="5">
    <location>
        <begin position="228"/>
        <end position="249"/>
    </location>
</feature>
<feature type="transmembrane region" description="Helical" evidence="5">
    <location>
        <begin position="256"/>
        <end position="277"/>
    </location>
</feature>
<proteinExistence type="inferred from homology"/>
<name>A0ABS8CE25_9BURK</name>
<evidence type="ECO:0000256" key="2">
    <source>
        <dbReference type="ARBA" id="ARBA00022692"/>
    </source>
</evidence>
<comment type="caution">
    <text evidence="6">The sequence shown here is derived from an EMBL/GenBank/DDBJ whole genome shotgun (WGS) entry which is preliminary data.</text>
</comment>
<dbReference type="PANTHER" id="PTHR43483:SF3">
    <property type="entry name" value="MEMBRANE TRANSPORTER PROTEIN HI_0806-RELATED"/>
    <property type="match status" value="1"/>
</dbReference>
<dbReference type="InterPro" id="IPR002781">
    <property type="entry name" value="TM_pro_TauE-like"/>
</dbReference>
<keyword evidence="5" id="KW-1003">Cell membrane</keyword>
<keyword evidence="2 5" id="KW-0812">Transmembrane</keyword>
<feature type="transmembrane region" description="Helical" evidence="5">
    <location>
        <begin position="122"/>
        <end position="141"/>
    </location>
</feature>
<dbReference type="EMBL" id="JACDXW010000005">
    <property type="protein sequence ID" value="MCB5364082.1"/>
    <property type="molecule type" value="Genomic_DNA"/>
</dbReference>
<comment type="similarity">
    <text evidence="5">Belongs to the 4-toluene sulfonate uptake permease (TSUP) (TC 2.A.102) family.</text>
</comment>
<dbReference type="Pfam" id="PF01925">
    <property type="entry name" value="TauE"/>
    <property type="match status" value="1"/>
</dbReference>
<feature type="transmembrane region" description="Helical" evidence="5">
    <location>
        <begin position="188"/>
        <end position="208"/>
    </location>
</feature>